<sequence>MIIVPLPSEYLVRWLGLIDDSWEPCATLLADVPDCVVAYEAILAAGAGPPRGAVPIRA</sequence>
<protein>
    <recommendedName>
        <fullName evidence="4">Chromo domain-like</fullName>
    </recommendedName>
</protein>
<proteinExistence type="predicted"/>
<evidence type="ECO:0000313" key="2">
    <source>
        <dbReference type="EMBL" id="KAG2964167.1"/>
    </source>
</evidence>
<reference evidence="1" key="1">
    <citation type="submission" date="2018-10" db="EMBL/GenBank/DDBJ databases">
        <title>Effector identification in a new, highly contiguous assembly of the strawberry crown rot pathogen Phytophthora cactorum.</title>
        <authorList>
            <person name="Armitage A.D."/>
            <person name="Nellist C.F."/>
            <person name="Bates H."/>
            <person name="Vickerstaff R.J."/>
            <person name="Harrison R.J."/>
        </authorList>
    </citation>
    <scope>NUCLEOTIDE SEQUENCE</scope>
    <source>
        <strain evidence="1">4032</strain>
        <strain evidence="2">P415</strain>
    </source>
</reference>
<gene>
    <name evidence="1" type="ORF">PC115_g20372</name>
    <name evidence="2" type="ORF">PC118_g20485</name>
</gene>
<dbReference type="EMBL" id="RCMI01001275">
    <property type="protein sequence ID" value="KAG2887357.1"/>
    <property type="molecule type" value="Genomic_DNA"/>
</dbReference>
<dbReference type="AlphaFoldDB" id="A0A8T1AUW7"/>
<accession>A0A8T1AUW7</accession>
<evidence type="ECO:0000313" key="3">
    <source>
        <dbReference type="Proteomes" id="UP000774804"/>
    </source>
</evidence>
<evidence type="ECO:0000313" key="1">
    <source>
        <dbReference type="EMBL" id="KAG2887357.1"/>
    </source>
</evidence>
<organism evidence="1 3">
    <name type="scientific">Phytophthora cactorum</name>
    <dbReference type="NCBI Taxonomy" id="29920"/>
    <lineage>
        <taxon>Eukaryota</taxon>
        <taxon>Sar</taxon>
        <taxon>Stramenopiles</taxon>
        <taxon>Oomycota</taxon>
        <taxon>Peronosporomycetes</taxon>
        <taxon>Peronosporales</taxon>
        <taxon>Peronosporaceae</taxon>
        <taxon>Phytophthora</taxon>
    </lineage>
</organism>
<name>A0A8T1AUW7_9STRA</name>
<dbReference type="Gene3D" id="2.40.50.40">
    <property type="match status" value="1"/>
</dbReference>
<dbReference type="SUPFAM" id="SSF54160">
    <property type="entry name" value="Chromo domain-like"/>
    <property type="match status" value="1"/>
</dbReference>
<dbReference type="CDD" id="cd00024">
    <property type="entry name" value="CD_CSD"/>
    <property type="match status" value="1"/>
</dbReference>
<dbReference type="Proteomes" id="UP000774804">
    <property type="component" value="Unassembled WGS sequence"/>
</dbReference>
<comment type="caution">
    <text evidence="1">The sequence shown here is derived from an EMBL/GenBank/DDBJ whole genome shotgun (WGS) entry which is preliminary data.</text>
</comment>
<dbReference type="InterPro" id="IPR016197">
    <property type="entry name" value="Chromo-like_dom_sf"/>
</dbReference>
<dbReference type="EMBL" id="RCML01001243">
    <property type="protein sequence ID" value="KAG2964167.1"/>
    <property type="molecule type" value="Genomic_DNA"/>
</dbReference>
<dbReference type="Proteomes" id="UP000697107">
    <property type="component" value="Unassembled WGS sequence"/>
</dbReference>
<evidence type="ECO:0008006" key="4">
    <source>
        <dbReference type="Google" id="ProtNLM"/>
    </source>
</evidence>